<gene>
    <name evidence="1" type="ORF">S01H1_65700</name>
</gene>
<comment type="caution">
    <text evidence="1">The sequence shown here is derived from an EMBL/GenBank/DDBJ whole genome shotgun (WGS) entry which is preliminary data.</text>
</comment>
<sequence length="140" mass="15651">LQNSPFPPITNRDPETVPAVPERIYDTMYMTNLDCRRPKGQLHKMFLNFSAYCSAEDRIQYKTDVEIRIEDVFVKAAEMPAFAEALAAVMLVGNLLCEEQQLVISLEELDLESPEALAILVELDTLRATMATATLADLSA</sequence>
<evidence type="ECO:0000313" key="1">
    <source>
        <dbReference type="EMBL" id="GAG39161.1"/>
    </source>
</evidence>
<reference evidence="1" key="1">
    <citation type="journal article" date="2014" name="Front. Microbiol.">
        <title>High frequency of phylogenetically diverse reductive dehalogenase-homologous genes in deep subseafloor sedimentary metagenomes.</title>
        <authorList>
            <person name="Kawai M."/>
            <person name="Futagami T."/>
            <person name="Toyoda A."/>
            <person name="Takaki Y."/>
            <person name="Nishi S."/>
            <person name="Hori S."/>
            <person name="Arai W."/>
            <person name="Tsubouchi T."/>
            <person name="Morono Y."/>
            <person name="Uchiyama I."/>
            <person name="Ito T."/>
            <person name="Fujiyama A."/>
            <person name="Inagaki F."/>
            <person name="Takami H."/>
        </authorList>
    </citation>
    <scope>NUCLEOTIDE SEQUENCE</scope>
    <source>
        <strain evidence="1">Expedition CK06-06</strain>
    </source>
</reference>
<protein>
    <submittedName>
        <fullName evidence="1">Uncharacterized protein</fullName>
    </submittedName>
</protein>
<feature type="non-terminal residue" evidence="1">
    <location>
        <position position="1"/>
    </location>
</feature>
<accession>X0YR28</accession>
<organism evidence="1">
    <name type="scientific">marine sediment metagenome</name>
    <dbReference type="NCBI Taxonomy" id="412755"/>
    <lineage>
        <taxon>unclassified sequences</taxon>
        <taxon>metagenomes</taxon>
        <taxon>ecological metagenomes</taxon>
    </lineage>
</organism>
<proteinExistence type="predicted"/>
<dbReference type="EMBL" id="BARS01043391">
    <property type="protein sequence ID" value="GAG39161.1"/>
    <property type="molecule type" value="Genomic_DNA"/>
</dbReference>
<name>X0YR28_9ZZZZ</name>
<dbReference type="AlphaFoldDB" id="X0YR28"/>